<gene>
    <name evidence="3" type="ORF">QSG27_07505</name>
</gene>
<dbReference type="RefSeq" id="WP_306704739.1">
    <property type="nucleotide sequence ID" value="NZ_JAUJFI010000024.1"/>
</dbReference>
<keyword evidence="1" id="KW-0812">Transmembrane</keyword>
<accession>A0ABU0WEE8</accession>
<evidence type="ECO:0000313" key="3">
    <source>
        <dbReference type="EMBL" id="MDQ2102535.1"/>
    </source>
</evidence>
<dbReference type="Proteomes" id="UP001227317">
    <property type="component" value="Unassembled WGS sequence"/>
</dbReference>
<sequence length="262" mass="28646">MRTFSYRSAILLILLLIASGTATAQSPAVNRTSQPNGAELVANITTAATQPEAPPAPWLNPLISASAALLGAFIGGYFASRNAKAAIIQKTNELEIEEIEKRIGDFIAPYEQLSLENLKLSRELKRRHGGNGFRTLSALLDPNWKTALSPGDRALVDAIVENGVALRRLILEHGGAVSTSIRPHLAAASMHFRMLALANAGSLDPDSKRYEAYVYPRQLDDVLARERKRLEARRELLRSKPDIAHAEIEELTIPQELTLPDA</sequence>
<name>A0ABU0WEE8_9PROT</name>
<dbReference type="EMBL" id="JAUJFI010000024">
    <property type="protein sequence ID" value="MDQ2102535.1"/>
    <property type="molecule type" value="Genomic_DNA"/>
</dbReference>
<evidence type="ECO:0008006" key="5">
    <source>
        <dbReference type="Google" id="ProtNLM"/>
    </source>
</evidence>
<feature type="chain" id="PRO_5045960100" description="DUF4142 domain-containing protein" evidence="2">
    <location>
        <begin position="25"/>
        <end position="262"/>
    </location>
</feature>
<keyword evidence="1" id="KW-1133">Transmembrane helix</keyword>
<comment type="caution">
    <text evidence="3">The sequence shown here is derived from an EMBL/GenBank/DDBJ whole genome shotgun (WGS) entry which is preliminary data.</text>
</comment>
<evidence type="ECO:0000313" key="4">
    <source>
        <dbReference type="Proteomes" id="UP001227317"/>
    </source>
</evidence>
<evidence type="ECO:0000256" key="2">
    <source>
        <dbReference type="SAM" id="SignalP"/>
    </source>
</evidence>
<proteinExistence type="predicted"/>
<keyword evidence="2" id="KW-0732">Signal</keyword>
<keyword evidence="4" id="KW-1185">Reference proteome</keyword>
<organism evidence="3 4">
    <name type="scientific">Azospirillum isscasi</name>
    <dbReference type="NCBI Taxonomy" id="3053926"/>
    <lineage>
        <taxon>Bacteria</taxon>
        <taxon>Pseudomonadati</taxon>
        <taxon>Pseudomonadota</taxon>
        <taxon>Alphaproteobacteria</taxon>
        <taxon>Rhodospirillales</taxon>
        <taxon>Azospirillaceae</taxon>
        <taxon>Azospirillum</taxon>
    </lineage>
</organism>
<protein>
    <recommendedName>
        <fullName evidence="5">DUF4142 domain-containing protein</fullName>
    </recommendedName>
</protein>
<evidence type="ECO:0000256" key="1">
    <source>
        <dbReference type="SAM" id="Phobius"/>
    </source>
</evidence>
<feature type="transmembrane region" description="Helical" evidence="1">
    <location>
        <begin position="58"/>
        <end position="80"/>
    </location>
</feature>
<keyword evidence="1" id="KW-0472">Membrane</keyword>
<feature type="signal peptide" evidence="2">
    <location>
        <begin position="1"/>
        <end position="24"/>
    </location>
</feature>
<reference evidence="3 4" key="1">
    <citation type="submission" date="2023-06" db="EMBL/GenBank/DDBJ databases">
        <title>Azospirillum isscasensis sp.nov, a bacterium isolated from rhizosphere soil of rice.</title>
        <authorList>
            <person name="Wang H."/>
        </authorList>
    </citation>
    <scope>NUCLEOTIDE SEQUENCE [LARGE SCALE GENOMIC DNA]</scope>
    <source>
        <strain evidence="3 4">C340-1</strain>
    </source>
</reference>